<keyword evidence="2" id="KW-1133">Transmembrane helix</keyword>
<dbReference type="SUPFAM" id="SSF51206">
    <property type="entry name" value="cAMP-binding domain-like"/>
    <property type="match status" value="1"/>
</dbReference>
<dbReference type="Pfam" id="PF00027">
    <property type="entry name" value="cNMP_binding"/>
    <property type="match status" value="1"/>
</dbReference>
<evidence type="ECO:0000256" key="2">
    <source>
        <dbReference type="SAM" id="Phobius"/>
    </source>
</evidence>
<dbReference type="EMBL" id="JAVXZY010000001">
    <property type="protein sequence ID" value="MDT8998616.1"/>
    <property type="molecule type" value="Genomic_DNA"/>
</dbReference>
<feature type="transmembrane region" description="Helical" evidence="2">
    <location>
        <begin position="20"/>
        <end position="39"/>
    </location>
</feature>
<feature type="transmembrane region" description="Helical" evidence="2">
    <location>
        <begin position="190"/>
        <end position="208"/>
    </location>
</feature>
<feature type="transmembrane region" description="Helical" evidence="2">
    <location>
        <begin position="59"/>
        <end position="80"/>
    </location>
</feature>
<feature type="coiled-coil region" evidence="1">
    <location>
        <begin position="339"/>
        <end position="369"/>
    </location>
</feature>
<feature type="transmembrane region" description="Helical" evidence="2">
    <location>
        <begin position="838"/>
        <end position="862"/>
    </location>
</feature>
<feature type="transmembrane region" description="Helical" evidence="2">
    <location>
        <begin position="163"/>
        <end position="184"/>
    </location>
</feature>
<feature type="transmembrane region" description="Helical" evidence="2">
    <location>
        <begin position="641"/>
        <end position="663"/>
    </location>
</feature>
<evidence type="ECO:0000256" key="1">
    <source>
        <dbReference type="SAM" id="Coils"/>
    </source>
</evidence>
<accession>A0ABU3P7R9</accession>
<name>A0ABU3P7R9_9BURK</name>
<comment type="caution">
    <text evidence="4">The sequence shown here is derived from an EMBL/GenBank/DDBJ whole genome shotgun (WGS) entry which is preliminary data.</text>
</comment>
<dbReference type="Pfam" id="PF02517">
    <property type="entry name" value="Rce1-like"/>
    <property type="match status" value="1"/>
</dbReference>
<sequence length="864" mass="93556">MTAWITALPALQPLEPLQACTLALLPGLACLLICQRLLVERWPDKPPASPTLLGPLLPLAALDPGPATAWALALLGAAHLCQPRLPRHWRAWLSPALGASLGLLGLALLHQAGNSLRLAWPDLAPPAPTPAHTLVLALGALICLLTGRALASQAAQRQGPSPSKLAEAALPLLAALLYLSALLAPPSAGGWLLPAAVLIGASLGADSLRSRQRWAAVDSGLLIGSTVIVATLPAWPASASLTLLGLMAPMTLLLRRAGALLTRGTRRAALATPAATDELASPAAQLDQWDEQRRQQLAALPALLEAPADQRSANSADALALQALLQQLMRFCQGSQFAERRLQTRALQLREQVQQLLALREAVLELLRQAAEPALAGEALNDHLQQSLALLLGLLAESEAAPRPAHQAQDPELHTELRLLSHDRSEQMHELRRQLVRERSGDPALPALLQLSSQFEHCVWLLRRLALLQASAGQQRQQGQRQPWRGNRLLQGLGDDLLHQLEPLLRPQRLAAGELLYQAGDAAEQVWLITAGELLLQHPGQAPTSPIAPRGERVGAGEALGELELLQQLPRQATAVACGEVELWALDRSALQAFERRSGYALLPLALARQQLQLGEQLDQARQRGLQALQQGMEEFRLRSAFGTVLSNLILLIFVYTSALSLLRQIAKGQATTTFVTSTALAAMALTSWWMVRQTGFKPAVFGFSLARWRWVLIDSLHWTFWACALCTLLKLLLIKFVPHFAELALISPWVAKTGWRDTLAAYALYIVCSPVQEFVARGAIQGCLQHMLTGRHAAWRAIIVADAVFSISHQHLGPGYALIVFIPGLFWGWMYSRQRSLLGVSVSHVLIGLWVTGALDLASVVGD</sequence>
<gene>
    <name evidence="4" type="ORF">RQP53_04955</name>
</gene>
<feature type="transmembrane region" description="Helical" evidence="2">
    <location>
        <begin position="712"/>
        <end position="734"/>
    </location>
</feature>
<dbReference type="SMART" id="SM00100">
    <property type="entry name" value="cNMP"/>
    <property type="match status" value="1"/>
</dbReference>
<dbReference type="Gene3D" id="2.60.120.10">
    <property type="entry name" value="Jelly Rolls"/>
    <property type="match status" value="1"/>
</dbReference>
<proteinExistence type="predicted"/>
<dbReference type="PROSITE" id="PS50042">
    <property type="entry name" value="CNMP_BINDING_3"/>
    <property type="match status" value="1"/>
</dbReference>
<evidence type="ECO:0000313" key="5">
    <source>
        <dbReference type="Proteomes" id="UP001246372"/>
    </source>
</evidence>
<feature type="transmembrane region" description="Helical" evidence="2">
    <location>
        <begin position="675"/>
        <end position="692"/>
    </location>
</feature>
<feature type="transmembrane region" description="Helical" evidence="2">
    <location>
        <begin position="813"/>
        <end position="831"/>
    </location>
</feature>
<dbReference type="InterPro" id="IPR018490">
    <property type="entry name" value="cNMP-bd_dom_sf"/>
</dbReference>
<evidence type="ECO:0000259" key="3">
    <source>
        <dbReference type="PROSITE" id="PS50042"/>
    </source>
</evidence>
<keyword evidence="2" id="KW-0472">Membrane</keyword>
<dbReference type="InterPro" id="IPR003675">
    <property type="entry name" value="Rce1/LyrA-like_dom"/>
</dbReference>
<dbReference type="RefSeq" id="WP_315649033.1">
    <property type="nucleotide sequence ID" value="NZ_JAVXZY010000001.1"/>
</dbReference>
<keyword evidence="1" id="KW-0175">Coiled coil</keyword>
<keyword evidence="5" id="KW-1185">Reference proteome</keyword>
<feature type="transmembrane region" description="Helical" evidence="2">
    <location>
        <begin position="92"/>
        <end position="111"/>
    </location>
</feature>
<feature type="transmembrane region" description="Helical" evidence="2">
    <location>
        <begin position="131"/>
        <end position="151"/>
    </location>
</feature>
<feature type="transmembrane region" description="Helical" evidence="2">
    <location>
        <begin position="215"/>
        <end position="235"/>
    </location>
</feature>
<feature type="domain" description="Cyclic nucleotide-binding" evidence="3">
    <location>
        <begin position="489"/>
        <end position="592"/>
    </location>
</feature>
<dbReference type="InterPro" id="IPR000595">
    <property type="entry name" value="cNMP-bd_dom"/>
</dbReference>
<evidence type="ECO:0000313" key="4">
    <source>
        <dbReference type="EMBL" id="MDT8998616.1"/>
    </source>
</evidence>
<organism evidence="4 5">
    <name type="scientific">Roseateles aquae</name>
    <dbReference type="NCBI Taxonomy" id="3077235"/>
    <lineage>
        <taxon>Bacteria</taxon>
        <taxon>Pseudomonadati</taxon>
        <taxon>Pseudomonadota</taxon>
        <taxon>Betaproteobacteria</taxon>
        <taxon>Burkholderiales</taxon>
        <taxon>Sphaerotilaceae</taxon>
        <taxon>Roseateles</taxon>
    </lineage>
</organism>
<protein>
    <submittedName>
        <fullName evidence="4">Cyclic nucleotide-binding domain-containing protein</fullName>
    </submittedName>
</protein>
<keyword evidence="2" id="KW-0812">Transmembrane</keyword>
<dbReference type="InterPro" id="IPR014710">
    <property type="entry name" value="RmlC-like_jellyroll"/>
</dbReference>
<dbReference type="Proteomes" id="UP001246372">
    <property type="component" value="Unassembled WGS sequence"/>
</dbReference>
<reference evidence="4" key="1">
    <citation type="submission" date="2023-09" db="EMBL/GenBank/DDBJ databases">
        <title>Paucibacter sp. APW11 Genome sequencing and assembly.</title>
        <authorList>
            <person name="Kim I."/>
        </authorList>
    </citation>
    <scope>NUCLEOTIDE SEQUENCE</scope>
    <source>
        <strain evidence="4">APW11</strain>
    </source>
</reference>
<dbReference type="CDD" id="cd00038">
    <property type="entry name" value="CAP_ED"/>
    <property type="match status" value="1"/>
</dbReference>